<keyword evidence="1" id="KW-1133">Transmembrane helix</keyword>
<keyword evidence="1" id="KW-0812">Transmembrane</keyword>
<evidence type="ECO:0000313" key="2">
    <source>
        <dbReference type="EMBL" id="KAA2212776.1"/>
    </source>
</evidence>
<protein>
    <submittedName>
        <fullName evidence="2">Uncharacterized protein</fullName>
    </submittedName>
</protein>
<sequence>MRGLKILVAVMGVLIIIGTVGLVVGIVQKLNTAALEPAAETQDMPLPALTTDLELGQPSGTRIGGIAALQGRLAVWVERPDGARILMVDPNGRQPVREIRLGQ</sequence>
<name>A0A5B2TE41_9PROT</name>
<dbReference type="AlphaFoldDB" id="A0A5B2TE41"/>
<reference evidence="2 3" key="1">
    <citation type="journal article" date="2015" name="Int. J. Syst. Evol. Microbiol.">
        <title>Roseomonas oryzae sp. nov., isolated from paddy rhizosphere soil.</title>
        <authorList>
            <person name="Ramaprasad E.V."/>
            <person name="Sasikala Ch."/>
            <person name="Ramana Ch.V."/>
        </authorList>
    </citation>
    <scope>NUCLEOTIDE SEQUENCE [LARGE SCALE GENOMIC DNA]</scope>
    <source>
        <strain evidence="2 3">KCTC 42542</strain>
    </source>
</reference>
<keyword evidence="3" id="KW-1185">Reference proteome</keyword>
<comment type="caution">
    <text evidence="2">The sequence shown here is derived from an EMBL/GenBank/DDBJ whole genome shotgun (WGS) entry which is preliminary data.</text>
</comment>
<dbReference type="EMBL" id="VUKA01000006">
    <property type="protein sequence ID" value="KAA2212776.1"/>
    <property type="molecule type" value="Genomic_DNA"/>
</dbReference>
<evidence type="ECO:0000313" key="3">
    <source>
        <dbReference type="Proteomes" id="UP000322110"/>
    </source>
</evidence>
<organism evidence="2 3">
    <name type="scientific">Teichococcus oryzae</name>
    <dbReference type="NCBI Taxonomy" id="1608942"/>
    <lineage>
        <taxon>Bacteria</taxon>
        <taxon>Pseudomonadati</taxon>
        <taxon>Pseudomonadota</taxon>
        <taxon>Alphaproteobacteria</taxon>
        <taxon>Acetobacterales</taxon>
        <taxon>Roseomonadaceae</taxon>
        <taxon>Roseomonas</taxon>
    </lineage>
</organism>
<dbReference type="Proteomes" id="UP000322110">
    <property type="component" value="Unassembled WGS sequence"/>
</dbReference>
<dbReference type="RefSeq" id="WP_149812804.1">
    <property type="nucleotide sequence ID" value="NZ_VUKA01000006.1"/>
</dbReference>
<keyword evidence="1" id="KW-0472">Membrane</keyword>
<evidence type="ECO:0000256" key="1">
    <source>
        <dbReference type="SAM" id="Phobius"/>
    </source>
</evidence>
<dbReference type="OrthoDB" id="7279870at2"/>
<accession>A0A5B2TE41</accession>
<gene>
    <name evidence="2" type="ORF">F0Q34_13830</name>
</gene>
<proteinExistence type="predicted"/>
<feature type="transmembrane region" description="Helical" evidence="1">
    <location>
        <begin position="6"/>
        <end position="27"/>
    </location>
</feature>